<reference evidence="3" key="1">
    <citation type="submission" date="2015-07" db="EMBL/GenBank/DDBJ databases">
        <authorList>
            <person name="Graham D.E."/>
            <person name="Giannone R.J."/>
            <person name="Gulvik C.A."/>
            <person name="Hettich R.L."/>
            <person name="Klingeman D.M."/>
            <person name="Mahan K.M."/>
            <person name="Parry R.J."/>
            <person name="Spain J.C."/>
        </authorList>
    </citation>
    <scope>NUCLEOTIDE SEQUENCE [LARGE SCALE GENOMIC DNA]</scope>
    <source>
        <strain evidence="3">ATCC 27428</strain>
    </source>
</reference>
<sequence length="69" mass="7118">MDDGNGNGDSLERILAAAIGDRDHEHERCPECSHPLHVVVTAESPGDASSPVVVRGVCPVCPRGLSAGT</sequence>
<organism evidence="2 3">
    <name type="scientific">Streptomyces eurocidicus</name>
    <name type="common">Streptoverticillium eurocidicus</name>
    <dbReference type="NCBI Taxonomy" id="66423"/>
    <lineage>
        <taxon>Bacteria</taxon>
        <taxon>Bacillati</taxon>
        <taxon>Actinomycetota</taxon>
        <taxon>Actinomycetes</taxon>
        <taxon>Kitasatosporales</taxon>
        <taxon>Streptomycetaceae</taxon>
        <taxon>Streptomyces</taxon>
    </lineage>
</organism>
<protein>
    <submittedName>
        <fullName evidence="1">Uncharacterized protein with PIN domain</fullName>
    </submittedName>
</protein>
<accession>A0A2N8NWT2</accession>
<dbReference type="Proteomes" id="UP000528608">
    <property type="component" value="Unassembled WGS sequence"/>
</dbReference>
<name>A0A2N8NWT2_STREU</name>
<gene>
    <name evidence="2" type="ORF">AF335_09825</name>
    <name evidence="1" type="ORF">FHS36_001397</name>
</gene>
<dbReference type="Proteomes" id="UP000235945">
    <property type="component" value="Unassembled WGS sequence"/>
</dbReference>
<reference evidence="1 4" key="3">
    <citation type="submission" date="2020-08" db="EMBL/GenBank/DDBJ databases">
        <title>Genomic Encyclopedia of Type Strains, Phase III (KMG-III): the genomes of soil and plant-associated and newly described type strains.</title>
        <authorList>
            <person name="Whitman W."/>
        </authorList>
    </citation>
    <scope>NUCLEOTIDE SEQUENCE [LARGE SCALE GENOMIC DNA]</scope>
    <source>
        <strain evidence="1 4">CECT 3259</strain>
    </source>
</reference>
<proteinExistence type="predicted"/>
<dbReference type="AlphaFoldDB" id="A0A2N8NWT2"/>
<evidence type="ECO:0000313" key="1">
    <source>
        <dbReference type="EMBL" id="MBB5117976.1"/>
    </source>
</evidence>
<evidence type="ECO:0000313" key="4">
    <source>
        <dbReference type="Proteomes" id="UP000528608"/>
    </source>
</evidence>
<dbReference type="EMBL" id="LGUI01000003">
    <property type="protein sequence ID" value="PNE33223.1"/>
    <property type="molecule type" value="Genomic_DNA"/>
</dbReference>
<evidence type="ECO:0000313" key="3">
    <source>
        <dbReference type="Proteomes" id="UP000235945"/>
    </source>
</evidence>
<comment type="caution">
    <text evidence="2">The sequence shown here is derived from an EMBL/GenBank/DDBJ whole genome shotgun (WGS) entry which is preliminary data.</text>
</comment>
<reference evidence="2" key="2">
    <citation type="submission" date="2015-07" db="EMBL/GenBank/DDBJ databases">
        <authorList>
            <person name="Noorani M."/>
        </authorList>
    </citation>
    <scope>NUCLEOTIDE SEQUENCE [LARGE SCALE GENOMIC DNA]</scope>
    <source>
        <strain evidence="2">ATCC 27428</strain>
    </source>
</reference>
<keyword evidence="3" id="KW-1185">Reference proteome</keyword>
<evidence type="ECO:0000313" key="2">
    <source>
        <dbReference type="EMBL" id="PNE33223.1"/>
    </source>
</evidence>
<dbReference type="OrthoDB" id="4253674at2"/>
<dbReference type="EMBL" id="JACHJF010000003">
    <property type="protein sequence ID" value="MBB5117976.1"/>
    <property type="molecule type" value="Genomic_DNA"/>
</dbReference>
<dbReference type="RefSeq" id="WP_102918007.1">
    <property type="nucleotide sequence ID" value="NZ_JACHJF010000003.1"/>
</dbReference>